<evidence type="ECO:0000256" key="5">
    <source>
        <dbReference type="ARBA" id="ARBA00023136"/>
    </source>
</evidence>
<sequence>MTRDPVVTKTGSGLVLTVLAAGQFLMTLDSSVMNVSMASVATDVGTTITGIQTAITLYTLVMATLMITGGKVGAMLGRRRAFGIGLIVYGAGSLTTAFAPNLVVLLIGWSVLEGIGAALIMPAIVSLVAANFTPARRAGAYGMVAAAGAMAVAVGPLLGGAVTTFASWRLVFAGEVVIVVLILAALRRIADVAPADVRIDLLGAVLSVVALGMIVFAVLRSGEWGWVRATPGGPQIMGASPVIWLLLAGLLVLYVFILWQHHLADAGKDPLIDPALLHNRQLNGGLSMFFAQFLVQAGVFFSVPLFLSVVLELSALETGVRILPLSAALVLAAAGIPKIRPRANPRRVVRIGLGSMIIGIVILVAGMDPGADARVVMIPMVFLGFGLGALSSQLGAITVSAVDDSQSAEVGGLQNTATNLGASLGTALIGSVLIATLTSSVIGGLADNPNVPAAVQQQAAIELADGVPFVSTTHLQGALVDAGVDESAADEIVEVNADARLDALRMAFAVTALLAVAALFATRQLPRKAVGSGASQPTGSAGEGQ</sequence>
<protein>
    <submittedName>
        <fullName evidence="8">MFS transporter</fullName>
    </submittedName>
</protein>
<feature type="transmembrane region" description="Helical" evidence="6">
    <location>
        <begin position="319"/>
        <end position="336"/>
    </location>
</feature>
<comment type="subcellular location">
    <subcellularLocation>
        <location evidence="1">Cell membrane</location>
        <topology evidence="1">Multi-pass membrane protein</topology>
    </subcellularLocation>
</comment>
<evidence type="ECO:0000256" key="4">
    <source>
        <dbReference type="ARBA" id="ARBA00022989"/>
    </source>
</evidence>
<feature type="transmembrane region" description="Helical" evidence="6">
    <location>
        <begin position="286"/>
        <end position="307"/>
    </location>
</feature>
<dbReference type="Pfam" id="PF07690">
    <property type="entry name" value="MFS_1"/>
    <property type="match status" value="1"/>
</dbReference>
<dbReference type="SUPFAM" id="SSF103473">
    <property type="entry name" value="MFS general substrate transporter"/>
    <property type="match status" value="1"/>
</dbReference>
<feature type="transmembrane region" description="Helical" evidence="6">
    <location>
        <begin position="420"/>
        <end position="442"/>
    </location>
</feature>
<feature type="transmembrane region" description="Helical" evidence="6">
    <location>
        <begin position="140"/>
        <end position="162"/>
    </location>
</feature>
<evidence type="ECO:0000313" key="9">
    <source>
        <dbReference type="EMBL" id="NEW56214.1"/>
    </source>
</evidence>
<evidence type="ECO:0000259" key="7">
    <source>
        <dbReference type="PROSITE" id="PS50850"/>
    </source>
</evidence>
<accession>A0A6P1D0T4</accession>
<evidence type="ECO:0000313" key="11">
    <source>
        <dbReference type="Proteomes" id="UP000470876"/>
    </source>
</evidence>
<dbReference type="Gene3D" id="1.20.1250.20">
    <property type="entry name" value="MFS general substrate transporter like domains"/>
    <property type="match status" value="1"/>
</dbReference>
<dbReference type="PANTHER" id="PTHR42718">
    <property type="entry name" value="MAJOR FACILITATOR SUPERFAMILY MULTIDRUG TRANSPORTER MFSC"/>
    <property type="match status" value="1"/>
</dbReference>
<feature type="transmembrane region" description="Helical" evidence="6">
    <location>
        <begin position="348"/>
        <end position="367"/>
    </location>
</feature>
<dbReference type="GO" id="GO:0005886">
    <property type="term" value="C:plasma membrane"/>
    <property type="evidence" value="ECO:0007669"/>
    <property type="project" value="UniProtKB-SubCell"/>
</dbReference>
<feature type="domain" description="Major facilitator superfamily (MFS) profile" evidence="7">
    <location>
        <begin position="15"/>
        <end position="529"/>
    </location>
</feature>
<dbReference type="InterPro" id="IPR036259">
    <property type="entry name" value="MFS_trans_sf"/>
</dbReference>
<dbReference type="GO" id="GO:0022857">
    <property type="term" value="F:transmembrane transporter activity"/>
    <property type="evidence" value="ECO:0007669"/>
    <property type="project" value="InterPro"/>
</dbReference>
<evidence type="ECO:0000313" key="8">
    <source>
        <dbReference type="EMBL" id="NEW42941.1"/>
    </source>
</evidence>
<feature type="transmembrane region" description="Helical" evidence="6">
    <location>
        <begin position="48"/>
        <end position="69"/>
    </location>
</feature>
<keyword evidence="11" id="KW-1185">Reference proteome</keyword>
<name>A0A6P1D0T4_9NOCA</name>
<dbReference type="EMBL" id="JAAGUX010000015">
    <property type="protein sequence ID" value="NEW56214.1"/>
    <property type="molecule type" value="Genomic_DNA"/>
</dbReference>
<feature type="transmembrane region" description="Helical" evidence="6">
    <location>
        <begin position="115"/>
        <end position="133"/>
    </location>
</feature>
<evidence type="ECO:0000313" key="10">
    <source>
        <dbReference type="Proteomes" id="UP000468928"/>
    </source>
</evidence>
<dbReference type="AlphaFoldDB" id="A0A6P1D0T4"/>
<keyword evidence="2" id="KW-0813">Transport</keyword>
<dbReference type="CDD" id="cd17321">
    <property type="entry name" value="MFS_MMR_MDR_like"/>
    <property type="match status" value="1"/>
</dbReference>
<dbReference type="PRINTS" id="PR01036">
    <property type="entry name" value="TCRTETB"/>
</dbReference>
<feature type="transmembrane region" description="Helical" evidence="6">
    <location>
        <begin position="503"/>
        <end position="522"/>
    </location>
</feature>
<gene>
    <name evidence="8" type="ORF">GV789_00470</name>
    <name evidence="9" type="ORF">GV794_11210</name>
</gene>
<dbReference type="Proteomes" id="UP000468928">
    <property type="component" value="Unassembled WGS sequence"/>
</dbReference>
<organism evidence="8 10">
    <name type="scientific">Nocardia cyriacigeorgica</name>
    <dbReference type="NCBI Taxonomy" id="135487"/>
    <lineage>
        <taxon>Bacteria</taxon>
        <taxon>Bacillati</taxon>
        <taxon>Actinomycetota</taxon>
        <taxon>Actinomycetes</taxon>
        <taxon>Mycobacteriales</taxon>
        <taxon>Nocardiaceae</taxon>
        <taxon>Nocardia</taxon>
    </lineage>
</organism>
<proteinExistence type="predicted"/>
<evidence type="ECO:0000256" key="2">
    <source>
        <dbReference type="ARBA" id="ARBA00022448"/>
    </source>
</evidence>
<feature type="transmembrane region" description="Helical" evidence="6">
    <location>
        <begin position="81"/>
        <end position="109"/>
    </location>
</feature>
<feature type="transmembrane region" description="Helical" evidence="6">
    <location>
        <begin position="373"/>
        <end position="399"/>
    </location>
</feature>
<dbReference type="Gene3D" id="1.20.1720.10">
    <property type="entry name" value="Multidrug resistance protein D"/>
    <property type="match status" value="1"/>
</dbReference>
<dbReference type="RefSeq" id="WP_163821636.1">
    <property type="nucleotide sequence ID" value="NZ_JAAGUX010000015.1"/>
</dbReference>
<feature type="transmembrane region" description="Helical" evidence="6">
    <location>
        <begin position="168"/>
        <end position="187"/>
    </location>
</feature>
<evidence type="ECO:0000256" key="1">
    <source>
        <dbReference type="ARBA" id="ARBA00004651"/>
    </source>
</evidence>
<keyword evidence="4 6" id="KW-1133">Transmembrane helix</keyword>
<reference evidence="10 11" key="1">
    <citation type="submission" date="2020-01" db="EMBL/GenBank/DDBJ databases">
        <title>Genetics and antimicrobial susceptibilities of Nocardia species isolated from the soil; a comparison with species isolated from humans.</title>
        <authorList>
            <person name="Carrasco G."/>
            <person name="Monzon S."/>
            <person name="Sansegundo M."/>
            <person name="Garcia E."/>
            <person name="Garrido N."/>
            <person name="Medina M.J."/>
            <person name="Villalon P."/>
            <person name="Ramirez-Arocha A.C."/>
            <person name="Jimenez P."/>
            <person name="Cuesta I."/>
            <person name="Valdezate S."/>
        </authorList>
    </citation>
    <scope>NUCLEOTIDE SEQUENCE [LARGE SCALE GENOMIC DNA]</scope>
    <source>
        <strain evidence="8 10">CNM20110639</strain>
        <strain evidence="9 11">CNM20110649</strain>
    </source>
</reference>
<dbReference type="PANTHER" id="PTHR42718:SF9">
    <property type="entry name" value="MAJOR FACILITATOR SUPERFAMILY MULTIDRUG TRANSPORTER MFSC"/>
    <property type="match status" value="1"/>
</dbReference>
<dbReference type="InterPro" id="IPR020846">
    <property type="entry name" value="MFS_dom"/>
</dbReference>
<dbReference type="PROSITE" id="PS50850">
    <property type="entry name" value="MFS"/>
    <property type="match status" value="1"/>
</dbReference>
<evidence type="ECO:0000256" key="6">
    <source>
        <dbReference type="SAM" id="Phobius"/>
    </source>
</evidence>
<dbReference type="EMBL" id="JAAGUZ010000001">
    <property type="protein sequence ID" value="NEW42941.1"/>
    <property type="molecule type" value="Genomic_DNA"/>
</dbReference>
<feature type="transmembrane region" description="Helical" evidence="6">
    <location>
        <begin position="199"/>
        <end position="219"/>
    </location>
</feature>
<dbReference type="InterPro" id="IPR011701">
    <property type="entry name" value="MFS"/>
</dbReference>
<keyword evidence="3 6" id="KW-0812">Transmembrane</keyword>
<dbReference type="Proteomes" id="UP000470876">
    <property type="component" value="Unassembled WGS sequence"/>
</dbReference>
<keyword evidence="5 6" id="KW-0472">Membrane</keyword>
<feature type="transmembrane region" description="Helical" evidence="6">
    <location>
        <begin position="239"/>
        <end position="259"/>
    </location>
</feature>
<evidence type="ECO:0000256" key="3">
    <source>
        <dbReference type="ARBA" id="ARBA00022692"/>
    </source>
</evidence>
<comment type="caution">
    <text evidence="8">The sequence shown here is derived from an EMBL/GenBank/DDBJ whole genome shotgun (WGS) entry which is preliminary data.</text>
</comment>